<sequence>MKLTCHILFFNHCFAEVTAFGLSNFFGTARFQRSYNDLERRFSLDRLFLV</sequence>
<accession>A0A2P9HBX0</accession>
<protein>
    <submittedName>
        <fullName evidence="1">Uncharacterized protein</fullName>
    </submittedName>
</protein>
<organism evidence="1 2">
    <name type="scientific">Ochrobactrum soli</name>
    <dbReference type="NCBI Taxonomy" id="2448455"/>
    <lineage>
        <taxon>Bacteria</taxon>
        <taxon>Pseudomonadati</taxon>
        <taxon>Pseudomonadota</taxon>
        <taxon>Alphaproteobacteria</taxon>
        <taxon>Hyphomicrobiales</taxon>
        <taxon>Brucellaceae</taxon>
        <taxon>Brucella/Ochrobactrum group</taxon>
        <taxon>Ochrobactrum</taxon>
    </lineage>
</organism>
<name>A0A2P9HBX0_9HYPH</name>
<proteinExistence type="predicted"/>
<gene>
    <name evidence="1" type="ORF">OHAE_4132</name>
</gene>
<dbReference type="AlphaFoldDB" id="A0A2P9HBX0"/>
<reference evidence="2" key="1">
    <citation type="submission" date="2017-12" db="EMBL/GenBank/DDBJ databases">
        <authorList>
            <person name="Diaz M."/>
        </authorList>
    </citation>
    <scope>NUCLEOTIDE SEQUENCE [LARGE SCALE GENOMIC DNA]</scope>
    <source>
        <strain evidence="2">FI11154</strain>
    </source>
</reference>
<dbReference type="EMBL" id="OOFM01000001">
    <property type="protein sequence ID" value="SPL61340.1"/>
    <property type="molecule type" value="Genomic_DNA"/>
</dbReference>
<evidence type="ECO:0000313" key="2">
    <source>
        <dbReference type="Proteomes" id="UP000246073"/>
    </source>
</evidence>
<dbReference type="Proteomes" id="UP000246073">
    <property type="component" value="Unassembled WGS sequence"/>
</dbReference>
<evidence type="ECO:0000313" key="1">
    <source>
        <dbReference type="EMBL" id="SPL61340.1"/>
    </source>
</evidence>